<protein>
    <submittedName>
        <fullName evidence="2">Uncharacterized protein</fullName>
    </submittedName>
</protein>
<proteinExistence type="predicted"/>
<keyword evidence="1" id="KW-0472">Membrane</keyword>
<dbReference type="Proteomes" id="UP000824208">
    <property type="component" value="Unassembled WGS sequence"/>
</dbReference>
<gene>
    <name evidence="2" type="ORF">H9714_02595</name>
</gene>
<evidence type="ECO:0000256" key="1">
    <source>
        <dbReference type="SAM" id="Phobius"/>
    </source>
</evidence>
<name>A0A9D2MA44_9FIRM</name>
<evidence type="ECO:0000313" key="3">
    <source>
        <dbReference type="Proteomes" id="UP000824208"/>
    </source>
</evidence>
<keyword evidence="1" id="KW-1133">Transmembrane helix</keyword>
<accession>A0A9D2MA44</accession>
<feature type="transmembrane region" description="Helical" evidence="1">
    <location>
        <begin position="43"/>
        <end position="67"/>
    </location>
</feature>
<keyword evidence="1" id="KW-0812">Transmembrane</keyword>
<reference evidence="2" key="2">
    <citation type="submission" date="2021-04" db="EMBL/GenBank/DDBJ databases">
        <authorList>
            <person name="Gilroy R."/>
        </authorList>
    </citation>
    <scope>NUCLEOTIDE SEQUENCE</scope>
    <source>
        <strain evidence="2">CHK189-11263</strain>
    </source>
</reference>
<feature type="transmembrane region" description="Helical" evidence="1">
    <location>
        <begin position="127"/>
        <end position="148"/>
    </location>
</feature>
<feature type="transmembrane region" description="Helical" evidence="1">
    <location>
        <begin position="12"/>
        <end position="31"/>
    </location>
</feature>
<comment type="caution">
    <text evidence="2">The sequence shown here is derived from an EMBL/GenBank/DDBJ whole genome shotgun (WGS) entry which is preliminary data.</text>
</comment>
<evidence type="ECO:0000313" key="2">
    <source>
        <dbReference type="EMBL" id="HJB56419.1"/>
    </source>
</evidence>
<dbReference type="AlphaFoldDB" id="A0A9D2MA44"/>
<feature type="transmembrane region" description="Helical" evidence="1">
    <location>
        <begin position="79"/>
        <end position="107"/>
    </location>
</feature>
<feature type="transmembrane region" description="Helical" evidence="1">
    <location>
        <begin position="155"/>
        <end position="178"/>
    </location>
</feature>
<organism evidence="2 3">
    <name type="scientific">Candidatus Flavonifractor intestinipullorum</name>
    <dbReference type="NCBI Taxonomy" id="2838587"/>
    <lineage>
        <taxon>Bacteria</taxon>
        <taxon>Bacillati</taxon>
        <taxon>Bacillota</taxon>
        <taxon>Clostridia</taxon>
        <taxon>Eubacteriales</taxon>
        <taxon>Oscillospiraceae</taxon>
        <taxon>Flavonifractor</taxon>
    </lineage>
</organism>
<reference evidence="2" key="1">
    <citation type="journal article" date="2021" name="PeerJ">
        <title>Extensive microbial diversity within the chicken gut microbiome revealed by metagenomics and culture.</title>
        <authorList>
            <person name="Gilroy R."/>
            <person name="Ravi A."/>
            <person name="Getino M."/>
            <person name="Pursley I."/>
            <person name="Horton D.L."/>
            <person name="Alikhan N.F."/>
            <person name="Baker D."/>
            <person name="Gharbi K."/>
            <person name="Hall N."/>
            <person name="Watson M."/>
            <person name="Adriaenssens E.M."/>
            <person name="Foster-Nyarko E."/>
            <person name="Jarju S."/>
            <person name="Secka A."/>
            <person name="Antonio M."/>
            <person name="Oren A."/>
            <person name="Chaudhuri R.R."/>
            <person name="La Ragione R."/>
            <person name="Hildebrand F."/>
            <person name="Pallen M.J."/>
        </authorList>
    </citation>
    <scope>NUCLEOTIDE SEQUENCE</scope>
    <source>
        <strain evidence="2">CHK189-11263</strain>
    </source>
</reference>
<sequence length="191" mass="20354">MSEETSLKARFAGFAGGHFILSLLGYGLYFWVAFSGFVIEFPILPVLTGGLMLLYVLAGFLVARLFHWTRPSRKRAVQAVALPAGIALFFAGASLLMLFGGSAAAAWAERLGKSTDAAATVAGTGMVALLSTVFWASPSFFLMLLATMAFLENGVLWLLCVLPAAVLPPLLFFLGSILGKRELTSAENVIE</sequence>
<dbReference type="EMBL" id="DWYC01000030">
    <property type="protein sequence ID" value="HJB56419.1"/>
    <property type="molecule type" value="Genomic_DNA"/>
</dbReference>